<evidence type="ECO:0000256" key="5">
    <source>
        <dbReference type="ARBA" id="ARBA00023006"/>
    </source>
</evidence>
<dbReference type="Gene3D" id="3.30.1460.50">
    <property type="match status" value="1"/>
</dbReference>
<evidence type="ECO:0000313" key="8">
    <source>
        <dbReference type="EMBL" id="KAJ2755843.1"/>
    </source>
</evidence>
<dbReference type="GO" id="GO:0032446">
    <property type="term" value="P:protein modification by small protein conjugation"/>
    <property type="evidence" value="ECO:0007669"/>
    <property type="project" value="TreeGrafter"/>
</dbReference>
<proteinExistence type="inferred from homology"/>
<evidence type="ECO:0000313" key="9">
    <source>
        <dbReference type="Proteomes" id="UP001140011"/>
    </source>
</evidence>
<dbReference type="PANTHER" id="PTHR14957:SF1">
    <property type="entry name" value="UBIQUITIN-LIKE-CONJUGATING ENZYME ATG10"/>
    <property type="match status" value="1"/>
</dbReference>
<dbReference type="EMBL" id="JANBUH010000045">
    <property type="protein sequence ID" value="KAJ2755843.1"/>
    <property type="molecule type" value="Genomic_DNA"/>
</dbReference>
<organism evidence="8 9">
    <name type="scientific">Coemansia pectinata</name>
    <dbReference type="NCBI Taxonomy" id="1052879"/>
    <lineage>
        <taxon>Eukaryota</taxon>
        <taxon>Fungi</taxon>
        <taxon>Fungi incertae sedis</taxon>
        <taxon>Zoopagomycota</taxon>
        <taxon>Kickxellomycotina</taxon>
        <taxon>Kickxellomycetes</taxon>
        <taxon>Kickxellales</taxon>
        <taxon>Kickxellaceae</taxon>
        <taxon>Coemansia</taxon>
    </lineage>
</organism>
<name>A0A9W8LCB4_9FUNG</name>
<gene>
    <name evidence="8" type="ORF">GGI19_001304</name>
</gene>
<accession>A0A9W8LCB4</accession>
<evidence type="ECO:0000256" key="2">
    <source>
        <dbReference type="ARBA" id="ARBA00021099"/>
    </source>
</evidence>
<keyword evidence="9" id="KW-1185">Reference proteome</keyword>
<dbReference type="PANTHER" id="PTHR14957">
    <property type="entry name" value="UBIQUITIN-LIKE-CONJUGATING ENZYME ATG10"/>
    <property type="match status" value="1"/>
</dbReference>
<evidence type="ECO:0000256" key="1">
    <source>
        <dbReference type="ARBA" id="ARBA00005696"/>
    </source>
</evidence>
<protein>
    <recommendedName>
        <fullName evidence="2">Ubiquitin-like-conjugating enzyme ATG10</fullName>
    </recommendedName>
    <alternativeName>
        <fullName evidence="6">Autophagy-related protein 10</fullName>
    </alternativeName>
</protein>
<evidence type="ECO:0000256" key="7">
    <source>
        <dbReference type="SAM" id="MobiDB-lite"/>
    </source>
</evidence>
<reference evidence="8" key="1">
    <citation type="submission" date="2022-07" db="EMBL/GenBank/DDBJ databases">
        <title>Phylogenomic reconstructions and comparative analyses of Kickxellomycotina fungi.</title>
        <authorList>
            <person name="Reynolds N.K."/>
            <person name="Stajich J.E."/>
            <person name="Barry K."/>
            <person name="Grigoriev I.V."/>
            <person name="Crous P."/>
            <person name="Smith M.E."/>
        </authorList>
    </citation>
    <scope>NUCLEOTIDE SEQUENCE</scope>
    <source>
        <strain evidence="8">BCRC 34297</strain>
    </source>
</reference>
<comment type="caution">
    <text evidence="8">The sequence shown here is derived from an EMBL/GenBank/DDBJ whole genome shotgun (WGS) entry which is preliminary data.</text>
</comment>
<dbReference type="GO" id="GO:0000422">
    <property type="term" value="P:autophagy of mitochondrion"/>
    <property type="evidence" value="ECO:0007669"/>
    <property type="project" value="TreeGrafter"/>
</dbReference>
<dbReference type="OrthoDB" id="4089664at2759"/>
<dbReference type="AlphaFoldDB" id="A0A9W8LCB4"/>
<dbReference type="GO" id="GO:0005829">
    <property type="term" value="C:cytosol"/>
    <property type="evidence" value="ECO:0007669"/>
    <property type="project" value="TreeGrafter"/>
</dbReference>
<evidence type="ECO:0000256" key="3">
    <source>
        <dbReference type="ARBA" id="ARBA00022679"/>
    </source>
</evidence>
<sequence length="212" mass="23235">MDYPYLTCREFEECVERFVTRYRPALEDSGTRVEQQTSSAGRQYLVLQRAVYTKRAVSTPVHSVEDIEDDDPAGPAPEHAADDDGTRIEYHTVYSATWRVPVLYVRVVTSSGEVVLDGERVCDMVTEDAEMRRAMAAVPFGGALGVTDHPELGVPFLYLHPCHTADLLRAVVAPPAQQEETGQSVGPDEYLAAWLSLSGAAVGLTLPSIGYC</sequence>
<evidence type="ECO:0000256" key="6">
    <source>
        <dbReference type="ARBA" id="ARBA00029833"/>
    </source>
</evidence>
<dbReference type="GO" id="GO:0061651">
    <property type="term" value="F:Atg12 conjugating enzyme activity"/>
    <property type="evidence" value="ECO:0007669"/>
    <property type="project" value="TreeGrafter"/>
</dbReference>
<keyword evidence="3" id="KW-0808">Transferase</keyword>
<dbReference type="Proteomes" id="UP001140011">
    <property type="component" value="Unassembled WGS sequence"/>
</dbReference>
<feature type="region of interest" description="Disordered" evidence="7">
    <location>
        <begin position="61"/>
        <end position="85"/>
    </location>
</feature>
<evidence type="ECO:0000256" key="4">
    <source>
        <dbReference type="ARBA" id="ARBA00022786"/>
    </source>
</evidence>
<dbReference type="InterPro" id="IPR007135">
    <property type="entry name" value="Atg3/Atg10"/>
</dbReference>
<dbReference type="Pfam" id="PF03987">
    <property type="entry name" value="Autophagy_act_C"/>
    <property type="match status" value="1"/>
</dbReference>
<keyword evidence="4" id="KW-0833">Ubl conjugation pathway</keyword>
<keyword evidence="5" id="KW-0072">Autophagy</keyword>
<dbReference type="GO" id="GO:0000045">
    <property type="term" value="P:autophagosome assembly"/>
    <property type="evidence" value="ECO:0007669"/>
    <property type="project" value="TreeGrafter"/>
</dbReference>
<comment type="similarity">
    <text evidence="1">Belongs to the ATG10 family.</text>
</comment>